<reference evidence="3" key="1">
    <citation type="journal article" date="2020" name="Stud. Mycol.">
        <title>101 Dothideomycetes genomes: A test case for predicting lifestyles and emergence of pathogens.</title>
        <authorList>
            <person name="Haridas S."/>
            <person name="Albert R."/>
            <person name="Binder M."/>
            <person name="Bloem J."/>
            <person name="LaButti K."/>
            <person name="Salamov A."/>
            <person name="Andreopoulos B."/>
            <person name="Baker S."/>
            <person name="Barry K."/>
            <person name="Bills G."/>
            <person name="Bluhm B."/>
            <person name="Cannon C."/>
            <person name="Castanera R."/>
            <person name="Culley D."/>
            <person name="Daum C."/>
            <person name="Ezra D."/>
            <person name="Gonzalez J."/>
            <person name="Henrissat B."/>
            <person name="Kuo A."/>
            <person name="Liang C."/>
            <person name="Lipzen A."/>
            <person name="Lutzoni F."/>
            <person name="Magnuson J."/>
            <person name="Mondo S."/>
            <person name="Nolan M."/>
            <person name="Ohm R."/>
            <person name="Pangilinan J."/>
            <person name="Park H.-J."/>
            <person name="Ramirez L."/>
            <person name="Alfaro M."/>
            <person name="Sun H."/>
            <person name="Tritt A."/>
            <person name="Yoshinaga Y."/>
            <person name="Zwiers L.-H."/>
            <person name="Turgeon B."/>
            <person name="Goodwin S."/>
            <person name="Spatafora J."/>
            <person name="Crous P."/>
            <person name="Grigoriev I."/>
        </authorList>
    </citation>
    <scope>NUCLEOTIDE SEQUENCE [LARGE SCALE GENOMIC DNA]</scope>
    <source>
        <strain evidence="3">CBS 304.66</strain>
    </source>
</reference>
<protein>
    <submittedName>
        <fullName evidence="2">Uncharacterized protein</fullName>
    </submittedName>
</protein>
<evidence type="ECO:0000256" key="1">
    <source>
        <dbReference type="SAM" id="MobiDB-lite"/>
    </source>
</evidence>
<dbReference type="AlphaFoldDB" id="A0A9P4NC80"/>
<feature type="region of interest" description="Disordered" evidence="1">
    <location>
        <begin position="1"/>
        <end position="102"/>
    </location>
</feature>
<gene>
    <name evidence="2" type="ORF">CC78DRAFT_563934</name>
</gene>
<accession>A0A9P4NC80</accession>
<organism evidence="2 3">
    <name type="scientific">Lojkania enalia</name>
    <dbReference type="NCBI Taxonomy" id="147567"/>
    <lineage>
        <taxon>Eukaryota</taxon>
        <taxon>Fungi</taxon>
        <taxon>Dikarya</taxon>
        <taxon>Ascomycota</taxon>
        <taxon>Pezizomycotina</taxon>
        <taxon>Dothideomycetes</taxon>
        <taxon>Pleosporomycetidae</taxon>
        <taxon>Pleosporales</taxon>
        <taxon>Pleosporales incertae sedis</taxon>
        <taxon>Lojkania</taxon>
    </lineage>
</organism>
<feature type="compositionally biased region" description="Polar residues" evidence="1">
    <location>
        <begin position="27"/>
        <end position="52"/>
    </location>
</feature>
<evidence type="ECO:0000313" key="3">
    <source>
        <dbReference type="Proteomes" id="UP000800093"/>
    </source>
</evidence>
<comment type="caution">
    <text evidence="2">The sequence shown here is derived from an EMBL/GenBank/DDBJ whole genome shotgun (WGS) entry which is preliminary data.</text>
</comment>
<feature type="compositionally biased region" description="Polar residues" evidence="1">
    <location>
        <begin position="1"/>
        <end position="10"/>
    </location>
</feature>
<name>A0A9P4NC80_9PLEO</name>
<dbReference type="Proteomes" id="UP000800093">
    <property type="component" value="Unassembled WGS sequence"/>
</dbReference>
<keyword evidence="3" id="KW-1185">Reference proteome</keyword>
<dbReference type="OrthoDB" id="5335351at2759"/>
<sequence>MASDSESSLPAKTEPVHFNSSPPPLLETNQLNNMDNNQASQPIPSPINQEDPSNAPAGFRAKPAETEPPPSAQHVRQNGNGQGGGSEADGTEDGSNPEDKITDFDWHDLEWRYHNAMRNCQQNEQQLLEEWRDLMSFFDVWASSGHEHETGRTYKRLKTRMAHVQHSEEELERTRNHYINVVTAFQSVFKIMNATQNSLLGLTPAIQQLVTLTISQRSVIA</sequence>
<evidence type="ECO:0000313" key="2">
    <source>
        <dbReference type="EMBL" id="KAF2270582.1"/>
    </source>
</evidence>
<proteinExistence type="predicted"/>
<dbReference type="EMBL" id="ML986579">
    <property type="protein sequence ID" value="KAF2270582.1"/>
    <property type="molecule type" value="Genomic_DNA"/>
</dbReference>